<gene>
    <name evidence="1" type="ORF">CRI88_12780</name>
</gene>
<dbReference type="RefSeq" id="WP_036116903.1">
    <property type="nucleotide sequence ID" value="NZ_JAZBNI010000002.1"/>
</dbReference>
<sequence length="140" mass="16232">MATLYDRSFDASKTSLEVVNIESDTVSSNILIKFNCGEHHLDFKFLVLRSDLIMLHTLILNNWDELLEAEVWDSTDPSFSFAILANNSDLIDEQIYQFQFWIDAGEYNSHRATRSGIGITIYQDRKSIEQFALQIKKEFD</sequence>
<name>A0A2I0UZS8_9BACI</name>
<evidence type="ECO:0000313" key="1">
    <source>
        <dbReference type="EMBL" id="PKU51571.1"/>
    </source>
</evidence>
<dbReference type="Proteomes" id="UP000234956">
    <property type="component" value="Unassembled WGS sequence"/>
</dbReference>
<reference evidence="1 2" key="1">
    <citation type="submission" date="2017-10" db="EMBL/GenBank/DDBJ databases">
        <title>Draft genome of Lysinibacillus fusiformis strain Juneja, a laboratory-derived pathogen of Drosophila melanogaster.</title>
        <authorList>
            <person name="Smith B.R."/>
            <person name="Unckless R.L."/>
        </authorList>
    </citation>
    <scope>NUCLEOTIDE SEQUENCE [LARGE SCALE GENOMIC DNA]</scope>
    <source>
        <strain evidence="1 2">Juneja</strain>
    </source>
</reference>
<evidence type="ECO:0000313" key="2">
    <source>
        <dbReference type="Proteomes" id="UP000234956"/>
    </source>
</evidence>
<accession>A0A2I0UZS8</accession>
<dbReference type="EMBL" id="PDFK01000003">
    <property type="protein sequence ID" value="PKU51571.1"/>
    <property type="molecule type" value="Genomic_DNA"/>
</dbReference>
<proteinExistence type="predicted"/>
<dbReference type="AlphaFoldDB" id="A0A2I0UZS8"/>
<comment type="caution">
    <text evidence="1">The sequence shown here is derived from an EMBL/GenBank/DDBJ whole genome shotgun (WGS) entry which is preliminary data.</text>
</comment>
<protein>
    <submittedName>
        <fullName evidence="1">Uncharacterized protein</fullName>
    </submittedName>
</protein>
<organism evidence="1 2">
    <name type="scientific">Lysinibacillus fusiformis</name>
    <dbReference type="NCBI Taxonomy" id="28031"/>
    <lineage>
        <taxon>Bacteria</taxon>
        <taxon>Bacillati</taxon>
        <taxon>Bacillota</taxon>
        <taxon>Bacilli</taxon>
        <taxon>Bacillales</taxon>
        <taxon>Bacillaceae</taxon>
        <taxon>Lysinibacillus</taxon>
    </lineage>
</organism>